<dbReference type="InterPro" id="IPR006312">
    <property type="entry name" value="TatA/E"/>
</dbReference>
<comment type="subunit">
    <text evidence="9">Forms a complex with TatC.</text>
</comment>
<name>A0A1F8B398_9BACT</name>
<evidence type="ECO:0000313" key="10">
    <source>
        <dbReference type="EMBL" id="OGM58494.1"/>
    </source>
</evidence>
<organism evidence="10 11">
    <name type="scientific">Candidatus Woesebacteria bacterium RIFCSPLOWO2_01_FULL_39_10</name>
    <dbReference type="NCBI Taxonomy" id="1802516"/>
    <lineage>
        <taxon>Bacteria</taxon>
        <taxon>Candidatus Woeseibacteriota</taxon>
    </lineage>
</organism>
<accession>A0A1F8B398</accession>
<dbReference type="NCBIfam" id="TIGR01411">
    <property type="entry name" value="tatAE"/>
    <property type="match status" value="1"/>
</dbReference>
<evidence type="ECO:0000256" key="3">
    <source>
        <dbReference type="ARBA" id="ARBA00022475"/>
    </source>
</evidence>
<protein>
    <recommendedName>
        <fullName evidence="9">Sec-independent protein translocase protein TatA</fullName>
    </recommendedName>
</protein>
<keyword evidence="6 9" id="KW-1133">Transmembrane helix</keyword>
<evidence type="ECO:0000256" key="6">
    <source>
        <dbReference type="ARBA" id="ARBA00022989"/>
    </source>
</evidence>
<dbReference type="GO" id="GO:0033281">
    <property type="term" value="C:TAT protein transport complex"/>
    <property type="evidence" value="ECO:0007669"/>
    <property type="project" value="UniProtKB-UniRule"/>
</dbReference>
<dbReference type="Gene3D" id="1.20.5.3310">
    <property type="match status" value="1"/>
</dbReference>
<dbReference type="Pfam" id="PF02416">
    <property type="entry name" value="TatA_B_E"/>
    <property type="match status" value="1"/>
</dbReference>
<evidence type="ECO:0000256" key="1">
    <source>
        <dbReference type="ARBA" id="ARBA00004162"/>
    </source>
</evidence>
<keyword evidence="3 9" id="KW-1003">Cell membrane</keyword>
<evidence type="ECO:0000256" key="9">
    <source>
        <dbReference type="HAMAP-Rule" id="MF_00236"/>
    </source>
</evidence>
<keyword evidence="7 9" id="KW-0811">Translocation</keyword>
<comment type="similarity">
    <text evidence="9">Belongs to the TatA/E family.</text>
</comment>
<comment type="subcellular location">
    <subcellularLocation>
        <location evidence="1 9">Cell membrane</location>
        <topology evidence="1 9">Single-pass membrane protein</topology>
    </subcellularLocation>
</comment>
<comment type="function">
    <text evidence="9">Part of the twin-arginine translocation (Tat) system that transports large folded proteins containing a characteristic twin-arginine motif in their signal peptide across membranes. TatA could form the protein-conducting channel of the Tat system.</text>
</comment>
<dbReference type="HAMAP" id="MF_00236">
    <property type="entry name" value="TatA_E"/>
    <property type="match status" value="1"/>
</dbReference>
<evidence type="ECO:0000256" key="5">
    <source>
        <dbReference type="ARBA" id="ARBA00022927"/>
    </source>
</evidence>
<evidence type="ECO:0000256" key="4">
    <source>
        <dbReference type="ARBA" id="ARBA00022692"/>
    </source>
</evidence>
<evidence type="ECO:0000256" key="2">
    <source>
        <dbReference type="ARBA" id="ARBA00022448"/>
    </source>
</evidence>
<comment type="caution">
    <text evidence="10">The sequence shown here is derived from an EMBL/GenBank/DDBJ whole genome shotgun (WGS) entry which is preliminary data.</text>
</comment>
<dbReference type="Proteomes" id="UP000179018">
    <property type="component" value="Unassembled WGS sequence"/>
</dbReference>
<keyword evidence="4 9" id="KW-0812">Transmembrane</keyword>
<keyword evidence="5 9" id="KW-0653">Protein transport</keyword>
<evidence type="ECO:0000256" key="8">
    <source>
        <dbReference type="ARBA" id="ARBA00023136"/>
    </source>
</evidence>
<feature type="transmembrane region" description="Helical" evidence="9">
    <location>
        <begin position="6"/>
        <end position="23"/>
    </location>
</feature>
<keyword evidence="8 9" id="KW-0472">Membrane</keyword>
<dbReference type="EMBL" id="MGHC01000035">
    <property type="protein sequence ID" value="OGM58494.1"/>
    <property type="molecule type" value="Genomic_DNA"/>
</dbReference>
<proteinExistence type="inferred from homology"/>
<dbReference type="InterPro" id="IPR003369">
    <property type="entry name" value="TatA/B/E"/>
</dbReference>
<dbReference type="PANTHER" id="PTHR42982:SF1">
    <property type="entry name" value="SEC-INDEPENDENT PROTEIN TRANSLOCASE PROTEIN TATA"/>
    <property type="match status" value="1"/>
</dbReference>
<reference evidence="10 11" key="1">
    <citation type="journal article" date="2016" name="Nat. Commun.">
        <title>Thousands of microbial genomes shed light on interconnected biogeochemical processes in an aquifer system.</title>
        <authorList>
            <person name="Anantharaman K."/>
            <person name="Brown C.T."/>
            <person name="Hug L.A."/>
            <person name="Sharon I."/>
            <person name="Castelle C.J."/>
            <person name="Probst A.J."/>
            <person name="Thomas B.C."/>
            <person name="Singh A."/>
            <person name="Wilkins M.J."/>
            <person name="Karaoz U."/>
            <person name="Brodie E.L."/>
            <person name="Williams K.H."/>
            <person name="Hubbard S.S."/>
            <person name="Banfield J.F."/>
        </authorList>
    </citation>
    <scope>NUCLEOTIDE SEQUENCE [LARGE SCALE GENOMIC DNA]</scope>
</reference>
<evidence type="ECO:0000256" key="7">
    <source>
        <dbReference type="ARBA" id="ARBA00023010"/>
    </source>
</evidence>
<keyword evidence="2 9" id="KW-0813">Transport</keyword>
<dbReference type="PANTHER" id="PTHR42982">
    <property type="entry name" value="SEC-INDEPENDENT PROTEIN TRANSLOCASE PROTEIN TATA"/>
    <property type="match status" value="1"/>
</dbReference>
<dbReference type="GO" id="GO:0043953">
    <property type="term" value="P:protein transport by the Tat complex"/>
    <property type="evidence" value="ECO:0007669"/>
    <property type="project" value="UniProtKB-UniRule"/>
</dbReference>
<dbReference type="GO" id="GO:0008320">
    <property type="term" value="F:protein transmembrane transporter activity"/>
    <property type="evidence" value="ECO:0007669"/>
    <property type="project" value="UniProtKB-UniRule"/>
</dbReference>
<dbReference type="AlphaFoldDB" id="A0A1F8B398"/>
<gene>
    <name evidence="9" type="primary">tatA</name>
    <name evidence="10" type="ORF">A3A75_00815</name>
</gene>
<sequence>MFRSLGTTELLIIAAVVILLFGGRKIPELFKGLAEAVKEFKKSSKDTPGEKKEEQV</sequence>
<dbReference type="STRING" id="1802516.A3A75_00815"/>
<evidence type="ECO:0000313" key="11">
    <source>
        <dbReference type="Proteomes" id="UP000179018"/>
    </source>
</evidence>